<feature type="transmembrane region" description="Helical" evidence="8">
    <location>
        <begin position="154"/>
        <end position="171"/>
    </location>
</feature>
<evidence type="ECO:0000256" key="1">
    <source>
        <dbReference type="ARBA" id="ARBA00004141"/>
    </source>
</evidence>
<dbReference type="Gene3D" id="1.20.1730.10">
    <property type="entry name" value="Sodium/glucose cotransporter"/>
    <property type="match status" value="1"/>
</dbReference>
<dbReference type="AlphaFoldDB" id="A0A518BQD9"/>
<dbReference type="KEGG" id="pbap:Pla133_42980"/>
<feature type="transmembrane region" description="Helical" evidence="8">
    <location>
        <begin position="568"/>
        <end position="587"/>
    </location>
</feature>
<evidence type="ECO:0000256" key="4">
    <source>
        <dbReference type="ARBA" id="ARBA00022692"/>
    </source>
</evidence>
<dbReference type="InterPro" id="IPR050277">
    <property type="entry name" value="Sodium:Solute_Symporter"/>
</dbReference>
<evidence type="ECO:0000256" key="6">
    <source>
        <dbReference type="ARBA" id="ARBA00023136"/>
    </source>
</evidence>
<keyword evidence="10" id="KW-1185">Reference proteome</keyword>
<dbReference type="GO" id="GO:0005886">
    <property type="term" value="C:plasma membrane"/>
    <property type="evidence" value="ECO:0007669"/>
    <property type="project" value="TreeGrafter"/>
</dbReference>
<dbReference type="RefSeq" id="WP_145068849.1">
    <property type="nucleotide sequence ID" value="NZ_CP036287.1"/>
</dbReference>
<evidence type="ECO:0000256" key="7">
    <source>
        <dbReference type="RuleBase" id="RU362091"/>
    </source>
</evidence>
<dbReference type="InterPro" id="IPR019899">
    <property type="entry name" value="Na/solute_symporter_VC_2705"/>
</dbReference>
<keyword evidence="4 8" id="KW-0812">Transmembrane</keyword>
<sequence>MDVKSWTFLIVGLTFALYIAIAIWARAGSTREFYVAGGGVHPVANGMATAADWMSAASFISMAGLISFMGYDGSVYLMGWTGGYVLLALLLAPYLRKFGRFTVPDFVGDRYYSRTARLVAVVCAIFVSFTYVAGQMRGVGVVFGRFLEVPVETGVVIGMGVVLFYAVLGGMKGITYTQVAQYCVLIFAFMVPAIFISILMTGVAVPQLGFGSNLAGEVGSRIAGGETISLLAKLDGLHAELGFAPYTSGSKGLVDVFCITLALMVGTAGLPHVIIRFYTVPRVRDARTSAGWALLFIAVLYTAAPAVGAFARTNLIDVVEGARYAESSETDAAKTIPAWFKNWENSGLIAWVDKDGDGRVRYRSGAPFDGKPAFESGPTDEAGRGVSGERLVTNAPSAGENELYIDRDIMVLANPEIAGLPNWVIALVAAGGLAAALSTAAGLLLVISTAVSHDLLKRTFFPQIRESRELAAARISAGVAVIFAGLLGIYPPGFVAQVVAFAFGLAASSFFPAILLGIFSRRMNREGAISGMVAGITFTAGYIVWFKFVAPETNTAEHWWFGISPEGIGALGMALNFAVAIAVAKFTPPPPPEIQALVSSVRVPKGAGGAQAH</sequence>
<dbReference type="Pfam" id="PF00474">
    <property type="entry name" value="SSF"/>
    <property type="match status" value="2"/>
</dbReference>
<dbReference type="EMBL" id="CP036287">
    <property type="protein sequence ID" value="QDU69181.1"/>
    <property type="molecule type" value="Genomic_DNA"/>
</dbReference>
<feature type="transmembrane region" description="Helical" evidence="8">
    <location>
        <begin position="290"/>
        <end position="311"/>
    </location>
</feature>
<dbReference type="PANTHER" id="PTHR48086">
    <property type="entry name" value="SODIUM/PROLINE SYMPORTER-RELATED"/>
    <property type="match status" value="1"/>
</dbReference>
<evidence type="ECO:0000313" key="9">
    <source>
        <dbReference type="EMBL" id="QDU69181.1"/>
    </source>
</evidence>
<protein>
    <submittedName>
        <fullName evidence="9">Cation/acetate symporter ActP</fullName>
    </submittedName>
</protein>
<accession>A0A518BQD9</accession>
<dbReference type="CDD" id="cd11480">
    <property type="entry name" value="SLC5sbd_u4"/>
    <property type="match status" value="1"/>
</dbReference>
<reference evidence="9 10" key="1">
    <citation type="submission" date="2019-02" db="EMBL/GenBank/DDBJ databases">
        <title>Deep-cultivation of Planctomycetes and their phenomic and genomic characterization uncovers novel biology.</title>
        <authorList>
            <person name="Wiegand S."/>
            <person name="Jogler M."/>
            <person name="Boedeker C."/>
            <person name="Pinto D."/>
            <person name="Vollmers J."/>
            <person name="Rivas-Marin E."/>
            <person name="Kohn T."/>
            <person name="Peeters S.H."/>
            <person name="Heuer A."/>
            <person name="Rast P."/>
            <person name="Oberbeckmann S."/>
            <person name="Bunk B."/>
            <person name="Jeske O."/>
            <person name="Meyerdierks A."/>
            <person name="Storesund J.E."/>
            <person name="Kallscheuer N."/>
            <person name="Luecker S."/>
            <person name="Lage O.M."/>
            <person name="Pohl T."/>
            <person name="Merkel B.J."/>
            <person name="Hornburger P."/>
            <person name="Mueller R.-W."/>
            <person name="Bruemmer F."/>
            <person name="Labrenz M."/>
            <person name="Spormann A.M."/>
            <person name="Op den Camp H."/>
            <person name="Overmann J."/>
            <person name="Amann R."/>
            <person name="Jetten M.S.M."/>
            <person name="Mascher T."/>
            <person name="Medema M.H."/>
            <person name="Devos D.P."/>
            <person name="Kaster A.-K."/>
            <person name="Ovreas L."/>
            <person name="Rohde M."/>
            <person name="Galperin M.Y."/>
            <person name="Jogler C."/>
        </authorList>
    </citation>
    <scope>NUCLEOTIDE SEQUENCE [LARGE SCALE GENOMIC DNA]</scope>
    <source>
        <strain evidence="9 10">Pla133</strain>
    </source>
</reference>
<feature type="transmembrane region" description="Helical" evidence="8">
    <location>
        <begin position="471"/>
        <end position="490"/>
    </location>
</feature>
<keyword evidence="6 8" id="KW-0472">Membrane</keyword>
<evidence type="ECO:0000256" key="8">
    <source>
        <dbReference type="SAM" id="Phobius"/>
    </source>
</evidence>
<organism evidence="9 10">
    <name type="scientific">Engelhardtia mirabilis</name>
    <dbReference type="NCBI Taxonomy" id="2528011"/>
    <lineage>
        <taxon>Bacteria</taxon>
        <taxon>Pseudomonadati</taxon>
        <taxon>Planctomycetota</taxon>
        <taxon>Planctomycetia</taxon>
        <taxon>Planctomycetia incertae sedis</taxon>
        <taxon>Engelhardtia</taxon>
    </lineage>
</organism>
<dbReference type="GO" id="GO:0022857">
    <property type="term" value="F:transmembrane transporter activity"/>
    <property type="evidence" value="ECO:0007669"/>
    <property type="project" value="InterPro"/>
</dbReference>
<evidence type="ECO:0000313" key="10">
    <source>
        <dbReference type="Proteomes" id="UP000316921"/>
    </source>
</evidence>
<feature type="transmembrane region" description="Helical" evidence="8">
    <location>
        <begin position="183"/>
        <end position="205"/>
    </location>
</feature>
<feature type="transmembrane region" description="Helical" evidence="8">
    <location>
        <begin position="6"/>
        <end position="25"/>
    </location>
</feature>
<dbReference type="InterPro" id="IPR001734">
    <property type="entry name" value="Na/solute_symporter"/>
</dbReference>
<comment type="similarity">
    <text evidence="2 7">Belongs to the sodium:solute symporter (SSF) (TC 2.A.21) family.</text>
</comment>
<dbReference type="PROSITE" id="PS50283">
    <property type="entry name" value="NA_SOLUT_SYMP_3"/>
    <property type="match status" value="1"/>
</dbReference>
<dbReference type="InterPro" id="IPR038377">
    <property type="entry name" value="Na/Glc_symporter_sf"/>
</dbReference>
<keyword evidence="3" id="KW-0813">Transport</keyword>
<feature type="transmembrane region" description="Helical" evidence="8">
    <location>
        <begin position="496"/>
        <end position="516"/>
    </location>
</feature>
<dbReference type="PANTHER" id="PTHR48086:SF5">
    <property type="entry name" value="NA(+):SOLUTE SYMPORTER (SSF FAMILY)"/>
    <property type="match status" value="1"/>
</dbReference>
<feature type="transmembrane region" description="Helical" evidence="8">
    <location>
        <begin position="423"/>
        <end position="451"/>
    </location>
</feature>
<feature type="transmembrane region" description="Helical" evidence="8">
    <location>
        <begin position="253"/>
        <end position="278"/>
    </location>
</feature>
<evidence type="ECO:0000256" key="3">
    <source>
        <dbReference type="ARBA" id="ARBA00022448"/>
    </source>
</evidence>
<comment type="subcellular location">
    <subcellularLocation>
        <location evidence="1">Membrane</location>
        <topology evidence="1">Multi-pass membrane protein</topology>
    </subcellularLocation>
</comment>
<feature type="transmembrane region" description="Helical" evidence="8">
    <location>
        <begin position="77"/>
        <end position="95"/>
    </location>
</feature>
<feature type="transmembrane region" description="Helical" evidence="8">
    <location>
        <begin position="528"/>
        <end position="548"/>
    </location>
</feature>
<dbReference type="NCBIfam" id="TIGR03648">
    <property type="entry name" value="Na_symport_lg"/>
    <property type="match status" value="1"/>
</dbReference>
<feature type="transmembrane region" description="Helical" evidence="8">
    <location>
        <begin position="116"/>
        <end position="134"/>
    </location>
</feature>
<name>A0A518BQD9_9BACT</name>
<gene>
    <name evidence="9" type="primary">actP_2</name>
    <name evidence="9" type="ORF">Pla133_42980</name>
</gene>
<evidence type="ECO:0000256" key="2">
    <source>
        <dbReference type="ARBA" id="ARBA00006434"/>
    </source>
</evidence>
<proteinExistence type="inferred from homology"/>
<evidence type="ECO:0000256" key="5">
    <source>
        <dbReference type="ARBA" id="ARBA00022989"/>
    </source>
</evidence>
<keyword evidence="5 8" id="KW-1133">Transmembrane helix</keyword>
<dbReference type="Proteomes" id="UP000316921">
    <property type="component" value="Chromosome"/>
</dbReference>